<dbReference type="Gene3D" id="3.40.50.2000">
    <property type="entry name" value="Glycogen Phosphorylase B"/>
    <property type="match status" value="2"/>
</dbReference>
<dbReference type="Proteomes" id="UP000663842">
    <property type="component" value="Unassembled WGS sequence"/>
</dbReference>
<sequence length="586" mass="65676">MPIKRIHDNIAIPHINIVILIVGTRERKIFNLGQVLLAAGHRIFFPIADDPADLMSFMVKNSGIIPSVSSITTDDPTKYRHIPTEIIASTWRACTVEDVETGEPFTAETVIANSPSFGYIHCAQKLQILLQIMFTMPWSATSVFSHPLFHLDYSKTSVEKINFLSYIAIEMFILGLPALHTRQTTFIMVNEHVPFTYCWSPSLVPKPIDWPPYINVSGVFFLNHDATADKKRPVDLIKLLGIDDDHRNELLSSIIYIGFGSITGNDSDRLLHVVLEALKKTGYRALLYDLAEFVDKLPGKHFQISGICHHGGVGTTATDLRVGKPIIIVRFVFGDQFFWVNVIVKNGIGPRALPGKTITADNLAEAFTYVHQSNVKAAAERIRDPISKENGCDEALHAFTTCLPLSRMQSDLDSTYVALRVVSGRIEPKEVYLHVIHYWPSIFDNRIHLPFYDFVKYTQEAIIGVFSGSTTGIKEGILSYTWTNCIYHIIGGLILGLIKGVGHLYIGLSSLYGELTDLLDAASFYYDPHSESSIRLRPYVTDFQTSCEAAIFSLIYGWKDDFTDLVSMPPIVYERDGTLGRITGFY</sequence>
<dbReference type="AlphaFoldDB" id="A0A819PTB4"/>
<protein>
    <submittedName>
        <fullName evidence="2">Uncharacterized protein</fullName>
    </submittedName>
</protein>
<reference evidence="2" key="1">
    <citation type="submission" date="2021-02" db="EMBL/GenBank/DDBJ databases">
        <authorList>
            <person name="Nowell W R."/>
        </authorList>
    </citation>
    <scope>NUCLEOTIDE SEQUENCE</scope>
</reference>
<evidence type="ECO:0000256" key="1">
    <source>
        <dbReference type="ARBA" id="ARBA00022679"/>
    </source>
</evidence>
<name>A0A819PTB4_9BILA</name>
<dbReference type="SUPFAM" id="SSF53756">
    <property type="entry name" value="UDP-Glycosyltransferase/glycogen phosphorylase"/>
    <property type="match status" value="1"/>
</dbReference>
<organism evidence="2 3">
    <name type="scientific">Rotaria magnacalcarata</name>
    <dbReference type="NCBI Taxonomy" id="392030"/>
    <lineage>
        <taxon>Eukaryota</taxon>
        <taxon>Metazoa</taxon>
        <taxon>Spiralia</taxon>
        <taxon>Gnathifera</taxon>
        <taxon>Rotifera</taxon>
        <taxon>Eurotatoria</taxon>
        <taxon>Bdelloidea</taxon>
        <taxon>Philodinida</taxon>
        <taxon>Philodinidae</taxon>
        <taxon>Rotaria</taxon>
    </lineage>
</organism>
<dbReference type="GO" id="GO:0008194">
    <property type="term" value="F:UDP-glycosyltransferase activity"/>
    <property type="evidence" value="ECO:0007669"/>
    <property type="project" value="InterPro"/>
</dbReference>
<evidence type="ECO:0000313" key="2">
    <source>
        <dbReference type="EMBL" id="CAF4014217.1"/>
    </source>
</evidence>
<dbReference type="CDD" id="cd03784">
    <property type="entry name" value="GT1_Gtf-like"/>
    <property type="match status" value="1"/>
</dbReference>
<gene>
    <name evidence="2" type="ORF">UXM345_LOCUS16960</name>
</gene>
<proteinExistence type="predicted"/>
<accession>A0A819PTB4</accession>
<dbReference type="InterPro" id="IPR002213">
    <property type="entry name" value="UDP_glucos_trans"/>
</dbReference>
<evidence type="ECO:0000313" key="3">
    <source>
        <dbReference type="Proteomes" id="UP000663842"/>
    </source>
</evidence>
<dbReference type="PANTHER" id="PTHR48050">
    <property type="entry name" value="STEROL 3-BETA-GLUCOSYLTRANSFERASE"/>
    <property type="match status" value="1"/>
</dbReference>
<keyword evidence="1" id="KW-0808">Transferase</keyword>
<dbReference type="PANTHER" id="PTHR48050:SF13">
    <property type="entry name" value="STEROL 3-BETA-GLUCOSYLTRANSFERASE UGT80A2"/>
    <property type="match status" value="1"/>
</dbReference>
<dbReference type="EMBL" id="CAJOBF010002159">
    <property type="protein sequence ID" value="CAF4014217.1"/>
    <property type="molecule type" value="Genomic_DNA"/>
</dbReference>
<dbReference type="InterPro" id="IPR050426">
    <property type="entry name" value="Glycosyltransferase_28"/>
</dbReference>
<comment type="caution">
    <text evidence="2">The sequence shown here is derived from an EMBL/GenBank/DDBJ whole genome shotgun (WGS) entry which is preliminary data.</text>
</comment>